<comment type="similarity">
    <text evidence="1">Belongs to the UPF0398 family.</text>
</comment>
<evidence type="ECO:0000313" key="3">
    <source>
        <dbReference type="Proteomes" id="UP000051565"/>
    </source>
</evidence>
<dbReference type="PATRIC" id="fig|1122148.6.peg.437"/>
<sequence>MNRIWVSGYRNYELGVFDNKSPKALIIKLAIKEQLKQLIENGCEWIITGVQLGTEQWTIEIANQLKEEYPNQFKIGIMLPFKDFGKKWNEANQIQMQHLLSIADFSASVSDHPYESPQQLKNYQTFMLTHTDGALFLYDTDNEGKTMYDYNATNYYMKNHNYTMQIIDFDDLQETANELQSQTDDDNFS</sequence>
<protein>
    <recommendedName>
        <fullName evidence="1">UPF0398 protein IV52_GL000418</fullName>
    </recommendedName>
</protein>
<dbReference type="InterPro" id="IPR010697">
    <property type="entry name" value="YspA"/>
</dbReference>
<dbReference type="HAMAP" id="MF_01575">
    <property type="entry name" value="UPF0398"/>
    <property type="match status" value="1"/>
</dbReference>
<evidence type="ECO:0000313" key="2">
    <source>
        <dbReference type="EMBL" id="KRN79013.1"/>
    </source>
</evidence>
<evidence type="ECO:0000256" key="1">
    <source>
        <dbReference type="HAMAP-Rule" id="MF_01575"/>
    </source>
</evidence>
<dbReference type="GeneID" id="61250298"/>
<accession>A0A0R2JUI2</accession>
<dbReference type="OrthoDB" id="2301957at2"/>
<name>A0A0R2JUI2_9LACO</name>
<dbReference type="STRING" id="53444.AYR59_05535"/>
<gene>
    <name evidence="2" type="ORF">IV52_GL000418</name>
</gene>
<dbReference type="AlphaFoldDB" id="A0A0R2JUI2"/>
<reference evidence="2 3" key="1">
    <citation type="journal article" date="2015" name="Genome Announc.">
        <title>Expanding the biotechnology potential of lactobacilli through comparative genomics of 213 strains and associated genera.</title>
        <authorList>
            <person name="Sun Z."/>
            <person name="Harris H.M."/>
            <person name="McCann A."/>
            <person name="Guo C."/>
            <person name="Argimon S."/>
            <person name="Zhang W."/>
            <person name="Yang X."/>
            <person name="Jeffery I.B."/>
            <person name="Cooney J.C."/>
            <person name="Kagawa T.F."/>
            <person name="Liu W."/>
            <person name="Song Y."/>
            <person name="Salvetti E."/>
            <person name="Wrobel A."/>
            <person name="Rasinkangas P."/>
            <person name="Parkhill J."/>
            <person name="Rea M.C."/>
            <person name="O'Sullivan O."/>
            <person name="Ritari J."/>
            <person name="Douillard F.P."/>
            <person name="Paul Ross R."/>
            <person name="Yang R."/>
            <person name="Briner A.E."/>
            <person name="Felis G.E."/>
            <person name="de Vos W.M."/>
            <person name="Barrangou R."/>
            <person name="Klaenhammer T.R."/>
            <person name="Caufield P.W."/>
            <person name="Cui Y."/>
            <person name="Zhang H."/>
            <person name="O'Toole P.W."/>
        </authorList>
    </citation>
    <scope>NUCLEOTIDE SEQUENCE [LARGE SCALE GENOMIC DNA]</scope>
    <source>
        <strain evidence="2 3">DSM 20690</strain>
    </source>
</reference>
<dbReference type="PANTHER" id="PTHR38440:SF1">
    <property type="entry name" value="UPF0398 PROTEIN SPR0331"/>
    <property type="match status" value="1"/>
</dbReference>
<keyword evidence="3" id="KW-1185">Reference proteome</keyword>
<dbReference type="PIRSF" id="PIRSF021290">
    <property type="entry name" value="DUF1273"/>
    <property type="match status" value="1"/>
</dbReference>
<dbReference type="Pfam" id="PF06908">
    <property type="entry name" value="YpsA"/>
    <property type="match status" value="1"/>
</dbReference>
<comment type="caution">
    <text evidence="2">The sequence shown here is derived from an EMBL/GenBank/DDBJ whole genome shotgun (WGS) entry which is preliminary data.</text>
</comment>
<dbReference type="SUPFAM" id="SSF102405">
    <property type="entry name" value="MCP/YpsA-like"/>
    <property type="match status" value="1"/>
</dbReference>
<proteinExistence type="inferred from homology"/>
<dbReference type="Proteomes" id="UP000051565">
    <property type="component" value="Unassembled WGS sequence"/>
</dbReference>
<dbReference type="PANTHER" id="PTHR38440">
    <property type="entry name" value="UPF0398 PROTEIN YPSA"/>
    <property type="match status" value="1"/>
</dbReference>
<dbReference type="EMBL" id="JQBT01000032">
    <property type="protein sequence ID" value="KRN79013.1"/>
    <property type="molecule type" value="Genomic_DNA"/>
</dbReference>
<organism evidence="2 3">
    <name type="scientific">Fructilactobacillus lindneri DSM 20690 = JCM 11027</name>
    <dbReference type="NCBI Taxonomy" id="1122148"/>
    <lineage>
        <taxon>Bacteria</taxon>
        <taxon>Bacillati</taxon>
        <taxon>Bacillota</taxon>
        <taxon>Bacilli</taxon>
        <taxon>Lactobacillales</taxon>
        <taxon>Lactobacillaceae</taxon>
        <taxon>Fructilactobacillus</taxon>
    </lineage>
</organism>
<dbReference type="Gene3D" id="3.40.50.450">
    <property type="match status" value="1"/>
</dbReference>
<dbReference type="RefSeq" id="WP_054646188.1">
    <property type="nucleotide sequence ID" value="NZ_FUXS01000001.1"/>
</dbReference>
<dbReference type="NCBIfam" id="NF010181">
    <property type="entry name" value="PRK13660.1"/>
    <property type="match status" value="1"/>
</dbReference>